<accession>A0ABV6Z3K7</accession>
<dbReference type="SUPFAM" id="SSF49384">
    <property type="entry name" value="Carbohydrate-binding domain"/>
    <property type="match status" value="1"/>
</dbReference>
<sequence>MEKEEFSGLSFISLILIMMMPLFITACVNDKSANESVMFTSDKPNPGENSLFLVQDKVTENSIEVLLISSKITVDRIYGLAFDLDFDPHIIRFIELEKGSFLEDKDKVIVNYLSALQSDNNAKLVLGISQQGNMAGVTGQGIIARFKFEAVAAGTSILQFSNNSAKNPSLETISGITWHGGSVRVEM</sequence>
<dbReference type="EMBL" id="JBHPBY010000401">
    <property type="protein sequence ID" value="MFC1852989.1"/>
    <property type="molecule type" value="Genomic_DNA"/>
</dbReference>
<reference evidence="3 4" key="1">
    <citation type="submission" date="2024-09" db="EMBL/GenBank/DDBJ databases">
        <title>Laminarin stimulates single cell rates of sulfate reduction while oxygen inhibits transcriptomic activity in coastal marine sediment.</title>
        <authorList>
            <person name="Lindsay M."/>
            <person name="Orcutt B."/>
            <person name="Emerson D."/>
            <person name="Stepanauskas R."/>
            <person name="D'Angelo T."/>
        </authorList>
    </citation>
    <scope>NUCLEOTIDE SEQUENCE [LARGE SCALE GENOMIC DNA]</scope>
    <source>
        <strain evidence="3">SAG AM-311-K15</strain>
    </source>
</reference>
<feature type="transmembrane region" description="Helical" evidence="1">
    <location>
        <begin position="6"/>
        <end position="28"/>
    </location>
</feature>
<keyword evidence="1" id="KW-1133">Transmembrane helix</keyword>
<comment type="caution">
    <text evidence="3">The sequence shown here is derived from an EMBL/GenBank/DDBJ whole genome shotgun (WGS) entry which is preliminary data.</text>
</comment>
<dbReference type="Pfam" id="PF00963">
    <property type="entry name" value="Cohesin"/>
    <property type="match status" value="1"/>
</dbReference>
<evidence type="ECO:0000259" key="2">
    <source>
        <dbReference type="Pfam" id="PF00963"/>
    </source>
</evidence>
<keyword evidence="4" id="KW-1185">Reference proteome</keyword>
<dbReference type="CDD" id="cd08547">
    <property type="entry name" value="Type_II_cohesin"/>
    <property type="match status" value="1"/>
</dbReference>
<dbReference type="Gene3D" id="2.60.40.680">
    <property type="match status" value="1"/>
</dbReference>
<keyword evidence="1" id="KW-0472">Membrane</keyword>
<evidence type="ECO:0000313" key="3">
    <source>
        <dbReference type="EMBL" id="MFC1852989.1"/>
    </source>
</evidence>
<keyword evidence="1" id="KW-0812">Transmembrane</keyword>
<evidence type="ECO:0000256" key="1">
    <source>
        <dbReference type="SAM" id="Phobius"/>
    </source>
</evidence>
<evidence type="ECO:0000313" key="4">
    <source>
        <dbReference type="Proteomes" id="UP001594351"/>
    </source>
</evidence>
<dbReference type="InterPro" id="IPR002102">
    <property type="entry name" value="Cohesin_dom"/>
</dbReference>
<dbReference type="Proteomes" id="UP001594351">
    <property type="component" value="Unassembled WGS sequence"/>
</dbReference>
<dbReference type="PROSITE" id="PS51257">
    <property type="entry name" value="PROKAR_LIPOPROTEIN"/>
    <property type="match status" value="1"/>
</dbReference>
<dbReference type="InterPro" id="IPR008965">
    <property type="entry name" value="CBM2/CBM3_carb-bd_dom_sf"/>
</dbReference>
<gene>
    <name evidence="3" type="ORF">ACFL27_22560</name>
</gene>
<proteinExistence type="predicted"/>
<name>A0ABV6Z3K7_UNCC1</name>
<protein>
    <submittedName>
        <fullName evidence="3">Cohesin domain-containing protein</fullName>
    </submittedName>
</protein>
<organism evidence="3 4">
    <name type="scientific">candidate division CSSED10-310 bacterium</name>
    <dbReference type="NCBI Taxonomy" id="2855610"/>
    <lineage>
        <taxon>Bacteria</taxon>
        <taxon>Bacteria division CSSED10-310</taxon>
    </lineage>
</organism>
<feature type="domain" description="Cohesin" evidence="2">
    <location>
        <begin position="63"/>
        <end position="163"/>
    </location>
</feature>